<protein>
    <submittedName>
        <fullName evidence="2">Uncharacterized protein</fullName>
    </submittedName>
</protein>
<accession>A0A6A5VW58</accession>
<evidence type="ECO:0000313" key="2">
    <source>
        <dbReference type="EMBL" id="KAF1992909.1"/>
    </source>
</evidence>
<name>A0A6A5VW58_9PLEO</name>
<evidence type="ECO:0000256" key="1">
    <source>
        <dbReference type="SAM" id="MobiDB-lite"/>
    </source>
</evidence>
<dbReference type="Proteomes" id="UP000799779">
    <property type="component" value="Unassembled WGS sequence"/>
</dbReference>
<reference evidence="2" key="1">
    <citation type="journal article" date="2020" name="Stud. Mycol.">
        <title>101 Dothideomycetes genomes: a test case for predicting lifestyles and emergence of pathogens.</title>
        <authorList>
            <person name="Haridas S."/>
            <person name="Albert R."/>
            <person name="Binder M."/>
            <person name="Bloem J."/>
            <person name="Labutti K."/>
            <person name="Salamov A."/>
            <person name="Andreopoulos B."/>
            <person name="Baker S."/>
            <person name="Barry K."/>
            <person name="Bills G."/>
            <person name="Bluhm B."/>
            <person name="Cannon C."/>
            <person name="Castanera R."/>
            <person name="Culley D."/>
            <person name="Daum C."/>
            <person name="Ezra D."/>
            <person name="Gonzalez J."/>
            <person name="Henrissat B."/>
            <person name="Kuo A."/>
            <person name="Liang C."/>
            <person name="Lipzen A."/>
            <person name="Lutzoni F."/>
            <person name="Magnuson J."/>
            <person name="Mondo S."/>
            <person name="Nolan M."/>
            <person name="Ohm R."/>
            <person name="Pangilinan J."/>
            <person name="Park H.-J."/>
            <person name="Ramirez L."/>
            <person name="Alfaro M."/>
            <person name="Sun H."/>
            <person name="Tritt A."/>
            <person name="Yoshinaga Y."/>
            <person name="Zwiers L.-H."/>
            <person name="Turgeon B."/>
            <person name="Goodwin S."/>
            <person name="Spatafora J."/>
            <person name="Crous P."/>
            <person name="Grigoriev I."/>
        </authorList>
    </citation>
    <scope>NUCLEOTIDE SEQUENCE</scope>
    <source>
        <strain evidence="2">CBS 123094</strain>
    </source>
</reference>
<dbReference type="OrthoDB" id="4424523at2759"/>
<gene>
    <name evidence="2" type="ORF">P154DRAFT_583338</name>
</gene>
<evidence type="ECO:0000313" key="3">
    <source>
        <dbReference type="Proteomes" id="UP000799779"/>
    </source>
</evidence>
<keyword evidence="3" id="KW-1185">Reference proteome</keyword>
<sequence>MASSLDKIRKKFDEVPEAKLGFVVYRCTYEDDEAWAHFISFLTAQTLARIENSPFAGLGARLDWNIQEDKEKLDNASYETVRDEFRKWTKDGKEVSLGLPRHTACVAVDKYSVDSVRRWKGGIDEYDFHGFTWVYLISIRDEGPSLWEQGHMDEEEQAEQDKKTEAELEAEAEEETDNISKMRVGISYLFPRTFGLVQNHGWCRISHPFHVVTK</sequence>
<dbReference type="AlphaFoldDB" id="A0A6A5VW58"/>
<organism evidence="2 3">
    <name type="scientific">Amniculicola lignicola CBS 123094</name>
    <dbReference type="NCBI Taxonomy" id="1392246"/>
    <lineage>
        <taxon>Eukaryota</taxon>
        <taxon>Fungi</taxon>
        <taxon>Dikarya</taxon>
        <taxon>Ascomycota</taxon>
        <taxon>Pezizomycotina</taxon>
        <taxon>Dothideomycetes</taxon>
        <taxon>Pleosporomycetidae</taxon>
        <taxon>Pleosporales</taxon>
        <taxon>Amniculicolaceae</taxon>
        <taxon>Amniculicola</taxon>
    </lineage>
</organism>
<feature type="region of interest" description="Disordered" evidence="1">
    <location>
        <begin position="152"/>
        <end position="175"/>
    </location>
</feature>
<proteinExistence type="predicted"/>
<dbReference type="EMBL" id="ML977756">
    <property type="protein sequence ID" value="KAF1992909.1"/>
    <property type="molecule type" value="Genomic_DNA"/>
</dbReference>